<dbReference type="CDD" id="cd06849">
    <property type="entry name" value="lipoyl_domain"/>
    <property type="match status" value="1"/>
</dbReference>
<feature type="domain" description="Lipoyl-binding" evidence="9">
    <location>
        <begin position="3"/>
        <end position="74"/>
    </location>
</feature>
<dbReference type="Pfam" id="PF00198">
    <property type="entry name" value="2-oxoacid_dh"/>
    <property type="match status" value="1"/>
</dbReference>
<protein>
    <recommendedName>
        <fullName evidence="6">Dihydrolipoamide acetyltransferase component of pyruvate dehydrogenase complex</fullName>
        <ecNumber evidence="6">2.3.1.-</ecNumber>
    </recommendedName>
</protein>
<reference evidence="10 11" key="1">
    <citation type="submission" date="2024-09" db="EMBL/GenBank/DDBJ databases">
        <authorList>
            <person name="Sun Q."/>
            <person name="Mori K."/>
        </authorList>
    </citation>
    <scope>NUCLEOTIDE SEQUENCE [LARGE SCALE GENOMIC DNA]</scope>
    <source>
        <strain evidence="10 11">TBRC 1851</strain>
    </source>
</reference>
<gene>
    <name evidence="10" type="ORF">ACFHYQ_06990</name>
</gene>
<evidence type="ECO:0000256" key="5">
    <source>
        <dbReference type="ARBA" id="ARBA00023315"/>
    </source>
</evidence>
<organism evidence="10 11">
    <name type="scientific">Sphaerimonospora cavernae</name>
    <dbReference type="NCBI Taxonomy" id="1740611"/>
    <lineage>
        <taxon>Bacteria</taxon>
        <taxon>Bacillati</taxon>
        <taxon>Actinomycetota</taxon>
        <taxon>Actinomycetes</taxon>
        <taxon>Streptosporangiales</taxon>
        <taxon>Streptosporangiaceae</taxon>
        <taxon>Sphaerimonospora</taxon>
    </lineage>
</organism>
<feature type="region of interest" description="Disordered" evidence="7">
    <location>
        <begin position="140"/>
        <end position="183"/>
    </location>
</feature>
<dbReference type="Proteomes" id="UP001589870">
    <property type="component" value="Unassembled WGS sequence"/>
</dbReference>
<dbReference type="SUPFAM" id="SSF52777">
    <property type="entry name" value="CoA-dependent acyltransferases"/>
    <property type="match status" value="1"/>
</dbReference>
<comment type="cofactor">
    <cofactor evidence="1 6">
        <name>(R)-lipoate</name>
        <dbReference type="ChEBI" id="CHEBI:83088"/>
    </cofactor>
</comment>
<dbReference type="SUPFAM" id="SSF51230">
    <property type="entry name" value="Single hybrid motif"/>
    <property type="match status" value="1"/>
</dbReference>
<evidence type="ECO:0000259" key="8">
    <source>
        <dbReference type="Pfam" id="PF00198"/>
    </source>
</evidence>
<evidence type="ECO:0000313" key="11">
    <source>
        <dbReference type="Proteomes" id="UP001589870"/>
    </source>
</evidence>
<dbReference type="EMBL" id="JBHMQT010000009">
    <property type="protein sequence ID" value="MFC0862037.1"/>
    <property type="molecule type" value="Genomic_DNA"/>
</dbReference>
<dbReference type="EC" id="2.3.1.-" evidence="6"/>
<evidence type="ECO:0000256" key="3">
    <source>
        <dbReference type="ARBA" id="ARBA00022679"/>
    </source>
</evidence>
<evidence type="ECO:0000259" key="9">
    <source>
        <dbReference type="Pfam" id="PF00364"/>
    </source>
</evidence>
<feature type="region of interest" description="Disordered" evidence="7">
    <location>
        <begin position="77"/>
        <end position="103"/>
    </location>
</feature>
<keyword evidence="3 6" id="KW-0808">Transferase</keyword>
<keyword evidence="4 6" id="KW-0450">Lipoyl</keyword>
<dbReference type="Gene3D" id="3.30.559.10">
    <property type="entry name" value="Chloramphenicol acetyltransferase-like domain"/>
    <property type="match status" value="1"/>
</dbReference>
<evidence type="ECO:0000256" key="1">
    <source>
        <dbReference type="ARBA" id="ARBA00001938"/>
    </source>
</evidence>
<name>A0ABV6U0P0_9ACTN</name>
<sequence length="384" mass="40439">MAELRVPKLNNNDTEYLLVEWLLSDGAQVHEDDVVVLVETSKAAEELVAGSSGVLRHVLRAGVWCHPGDVLARISSAGEEQPTGPHAAATDTGAGDGAGDGASPLITAPAQALIDELGIDIERVRALGIPVVRRADIEHLDHRRGGSEGPGTGETPSPRENPAAGDPASTTAGNGREEHRLPRVQRAVARSVELSHQTIPAAYAVVRMDLGPASAYARAKTKEIRRPVGLAEIFVQAVAGLHERFPLFFATPDGTRALLAEAPDIGVTIDLGEGLYVPVIHDAASRTTRDIATTLMKHRLAATTGEFKESDLTGANFVVTLHTDHGVVLAIPFVFPGTVCALAVTEARDGALADIGLAYDHRLINGRDAALFLNALKATVEGLT</sequence>
<proteinExistence type="inferred from homology"/>
<dbReference type="InterPro" id="IPR011053">
    <property type="entry name" value="Single_hybrid_motif"/>
</dbReference>
<dbReference type="PROSITE" id="PS00189">
    <property type="entry name" value="LIPOYL"/>
    <property type="match status" value="1"/>
</dbReference>
<dbReference type="Gene3D" id="2.40.50.100">
    <property type="match status" value="1"/>
</dbReference>
<dbReference type="RefSeq" id="WP_394300250.1">
    <property type="nucleotide sequence ID" value="NZ_JBHMQT010000009.1"/>
</dbReference>
<dbReference type="Pfam" id="PF00364">
    <property type="entry name" value="Biotin_lipoyl"/>
    <property type="match status" value="1"/>
</dbReference>
<evidence type="ECO:0000256" key="4">
    <source>
        <dbReference type="ARBA" id="ARBA00022823"/>
    </source>
</evidence>
<dbReference type="PANTHER" id="PTHR43178:SF5">
    <property type="entry name" value="LIPOAMIDE ACYLTRANSFERASE COMPONENT OF BRANCHED-CHAIN ALPHA-KETO ACID DEHYDROGENASE COMPLEX, MITOCHONDRIAL"/>
    <property type="match status" value="1"/>
</dbReference>
<evidence type="ECO:0000256" key="2">
    <source>
        <dbReference type="ARBA" id="ARBA00007317"/>
    </source>
</evidence>
<accession>A0ABV6U0P0</accession>
<dbReference type="InterPro" id="IPR000089">
    <property type="entry name" value="Biotin_lipoyl"/>
</dbReference>
<comment type="caution">
    <text evidence="10">The sequence shown here is derived from an EMBL/GenBank/DDBJ whole genome shotgun (WGS) entry which is preliminary data.</text>
</comment>
<comment type="similarity">
    <text evidence="2 6">Belongs to the 2-oxoacid dehydrogenase family.</text>
</comment>
<evidence type="ECO:0000313" key="10">
    <source>
        <dbReference type="EMBL" id="MFC0862037.1"/>
    </source>
</evidence>
<dbReference type="InterPro" id="IPR023213">
    <property type="entry name" value="CAT-like_dom_sf"/>
</dbReference>
<dbReference type="PANTHER" id="PTHR43178">
    <property type="entry name" value="DIHYDROLIPOAMIDE ACETYLTRANSFERASE COMPONENT OF PYRUVATE DEHYDROGENASE COMPLEX"/>
    <property type="match status" value="1"/>
</dbReference>
<evidence type="ECO:0000256" key="7">
    <source>
        <dbReference type="SAM" id="MobiDB-lite"/>
    </source>
</evidence>
<keyword evidence="5 6" id="KW-0012">Acyltransferase</keyword>
<dbReference type="InterPro" id="IPR003016">
    <property type="entry name" value="2-oxoA_DH_lipoyl-BS"/>
</dbReference>
<dbReference type="InterPro" id="IPR001078">
    <property type="entry name" value="2-oxoacid_DH_actylTfrase"/>
</dbReference>
<evidence type="ECO:0000256" key="6">
    <source>
        <dbReference type="RuleBase" id="RU003423"/>
    </source>
</evidence>
<dbReference type="InterPro" id="IPR050743">
    <property type="entry name" value="2-oxoacid_DH_E2_comp"/>
</dbReference>
<keyword evidence="11" id="KW-1185">Reference proteome</keyword>
<feature type="domain" description="2-oxoacid dehydrogenase acyltransferase catalytic" evidence="8">
    <location>
        <begin position="177"/>
        <end position="381"/>
    </location>
</feature>